<organism evidence="6 7">
    <name type="scientific">Kribbella soli</name>
    <dbReference type="NCBI Taxonomy" id="1124743"/>
    <lineage>
        <taxon>Bacteria</taxon>
        <taxon>Bacillati</taxon>
        <taxon>Actinomycetota</taxon>
        <taxon>Actinomycetes</taxon>
        <taxon>Propionibacteriales</taxon>
        <taxon>Kribbellaceae</taxon>
        <taxon>Kribbella</taxon>
    </lineage>
</organism>
<keyword evidence="3" id="KW-0010">Activator</keyword>
<dbReference type="OrthoDB" id="4569196at2"/>
<evidence type="ECO:0000259" key="5">
    <source>
        <dbReference type="PROSITE" id="PS50937"/>
    </source>
</evidence>
<dbReference type="PANTHER" id="PTHR30204">
    <property type="entry name" value="REDOX-CYCLING DRUG-SENSING TRANSCRIPTIONAL ACTIVATOR SOXR"/>
    <property type="match status" value="1"/>
</dbReference>
<dbReference type="SUPFAM" id="SSF89082">
    <property type="entry name" value="Antibiotic binding domain of TipA-like multidrug resistance regulators"/>
    <property type="match status" value="1"/>
</dbReference>
<dbReference type="SUPFAM" id="SSF46955">
    <property type="entry name" value="Putative DNA-binding domain"/>
    <property type="match status" value="1"/>
</dbReference>
<comment type="caution">
    <text evidence="6">The sequence shown here is derived from an EMBL/GenBank/DDBJ whole genome shotgun (WGS) entry which is preliminary data.</text>
</comment>
<dbReference type="AlphaFoldDB" id="A0A4R0H4G8"/>
<dbReference type="InterPro" id="IPR012925">
    <property type="entry name" value="TipAS_dom"/>
</dbReference>
<keyword evidence="1" id="KW-0805">Transcription regulation</keyword>
<proteinExistence type="predicted"/>
<keyword evidence="4" id="KW-0804">Transcription</keyword>
<name>A0A4R0H4G8_9ACTN</name>
<dbReference type="Pfam" id="PF13411">
    <property type="entry name" value="MerR_1"/>
    <property type="match status" value="1"/>
</dbReference>
<dbReference type="GO" id="GO:0003677">
    <property type="term" value="F:DNA binding"/>
    <property type="evidence" value="ECO:0007669"/>
    <property type="project" value="UniProtKB-KW"/>
</dbReference>
<dbReference type="RefSeq" id="WP_131341412.1">
    <property type="nucleotide sequence ID" value="NZ_SJJZ01000003.1"/>
</dbReference>
<dbReference type="Proteomes" id="UP000292346">
    <property type="component" value="Unassembled WGS sequence"/>
</dbReference>
<dbReference type="InterPro" id="IPR047057">
    <property type="entry name" value="MerR_fam"/>
</dbReference>
<dbReference type="PROSITE" id="PS50937">
    <property type="entry name" value="HTH_MERR_2"/>
    <property type="match status" value="1"/>
</dbReference>
<dbReference type="GO" id="GO:0003700">
    <property type="term" value="F:DNA-binding transcription factor activity"/>
    <property type="evidence" value="ECO:0007669"/>
    <property type="project" value="InterPro"/>
</dbReference>
<dbReference type="Gene3D" id="1.10.1660.10">
    <property type="match status" value="1"/>
</dbReference>
<evidence type="ECO:0000256" key="4">
    <source>
        <dbReference type="ARBA" id="ARBA00023163"/>
    </source>
</evidence>
<keyword evidence="2" id="KW-0238">DNA-binding</keyword>
<dbReference type="PANTHER" id="PTHR30204:SF90">
    <property type="entry name" value="HTH-TYPE TRANSCRIPTIONAL ACTIVATOR MTA"/>
    <property type="match status" value="1"/>
</dbReference>
<dbReference type="SMART" id="SM00422">
    <property type="entry name" value="HTH_MERR"/>
    <property type="match status" value="1"/>
</dbReference>
<evidence type="ECO:0000313" key="6">
    <source>
        <dbReference type="EMBL" id="TCC05221.1"/>
    </source>
</evidence>
<dbReference type="PRINTS" id="PR00040">
    <property type="entry name" value="HTHMERR"/>
</dbReference>
<protein>
    <submittedName>
        <fullName evidence="6">MerR family transcriptional regulator</fullName>
    </submittedName>
</protein>
<evidence type="ECO:0000256" key="3">
    <source>
        <dbReference type="ARBA" id="ARBA00023159"/>
    </source>
</evidence>
<dbReference type="InterPro" id="IPR000551">
    <property type="entry name" value="MerR-type_HTH_dom"/>
</dbReference>
<evidence type="ECO:0000313" key="7">
    <source>
        <dbReference type="Proteomes" id="UP000292346"/>
    </source>
</evidence>
<sequence>MAWSIAQVARSSGVTSRTLRHYHSIGLLMPARVAPNGRRYYEQEQLLRLQQILLLRDLGLSLDVVGEVIAHRDEQDAIEVLAKHKEWLVKEQLRLGRLVQTVDATIDNLKRGGEMSPDKVFEGFERNPYEAEARERWGDEAVDASYQRMRGWTEADAEKARTGYPRVHEGLAALKAEGVAVTELSVQELIQLHHEVTCLFWTPTREAYKGLGQMYVDDERFRQNIGSGDDALVEYMRDAMTVYADSKLES</sequence>
<keyword evidence="7" id="KW-1185">Reference proteome</keyword>
<dbReference type="EMBL" id="SJJZ01000003">
    <property type="protein sequence ID" value="TCC05221.1"/>
    <property type="molecule type" value="Genomic_DNA"/>
</dbReference>
<dbReference type="Gene3D" id="1.10.490.50">
    <property type="entry name" value="Antibiotic binding domain of TipA-like multidrug resistance regulators"/>
    <property type="match status" value="1"/>
</dbReference>
<evidence type="ECO:0000256" key="1">
    <source>
        <dbReference type="ARBA" id="ARBA00023015"/>
    </source>
</evidence>
<accession>A0A4R0H4G8</accession>
<dbReference type="InterPro" id="IPR009061">
    <property type="entry name" value="DNA-bd_dom_put_sf"/>
</dbReference>
<gene>
    <name evidence="6" type="ORF">E0H45_24560</name>
</gene>
<dbReference type="Pfam" id="PF07739">
    <property type="entry name" value="TipAS"/>
    <property type="match status" value="1"/>
</dbReference>
<reference evidence="6 7" key="1">
    <citation type="submission" date="2019-02" db="EMBL/GenBank/DDBJ databases">
        <title>Kribbella capetownensis sp. nov. and Kribbella speibonae sp. nov., isolated from soil.</title>
        <authorList>
            <person name="Curtis S.M."/>
            <person name="Norton I."/>
            <person name="Everest G.J."/>
            <person name="Meyers P.R."/>
        </authorList>
    </citation>
    <scope>NUCLEOTIDE SEQUENCE [LARGE SCALE GENOMIC DNA]</scope>
    <source>
        <strain evidence="6 7">KCTC 29219</strain>
    </source>
</reference>
<evidence type="ECO:0000256" key="2">
    <source>
        <dbReference type="ARBA" id="ARBA00023125"/>
    </source>
</evidence>
<dbReference type="InterPro" id="IPR036244">
    <property type="entry name" value="TipA-like_antibiotic-bd"/>
</dbReference>
<feature type="domain" description="HTH merR-type" evidence="5">
    <location>
        <begin position="2"/>
        <end position="71"/>
    </location>
</feature>